<feature type="transmembrane region" description="Helical" evidence="5">
    <location>
        <begin position="81"/>
        <end position="101"/>
    </location>
</feature>
<protein>
    <recommendedName>
        <fullName evidence="6">Fatty acid hydroxylase domain-containing protein</fullName>
    </recommendedName>
</protein>
<evidence type="ECO:0000256" key="5">
    <source>
        <dbReference type="SAM" id="Phobius"/>
    </source>
</evidence>
<feature type="domain" description="Fatty acid hydroxylase" evidence="6">
    <location>
        <begin position="202"/>
        <end position="334"/>
    </location>
</feature>
<keyword evidence="2 5" id="KW-0812">Transmembrane</keyword>
<dbReference type="Ensembl" id="ENSCCRT00000049651.2">
    <property type="protein sequence ID" value="ENSCCRP00000045801.2"/>
    <property type="gene ID" value="ENSCCRG00000024483.2"/>
</dbReference>
<keyword evidence="8" id="KW-1185">Reference proteome</keyword>
<dbReference type="GO" id="GO:0008610">
    <property type="term" value="P:lipid biosynthetic process"/>
    <property type="evidence" value="ECO:0007669"/>
    <property type="project" value="InterPro"/>
</dbReference>
<evidence type="ECO:0000259" key="6">
    <source>
        <dbReference type="Pfam" id="PF04116"/>
    </source>
</evidence>
<sequence>MRLTNRETLSFKLVKLRLWEESISFHRCGSRSNSHCLSQSCVRMKVIFKPFASKDCTSGGHHRCCSFIRGYVETTVTRMTLLFSLIFGGDALLQWIWDFIYAERHVLLRSPHISVFAAFSTHLIFSVPFMLLDVFSSHVGWLHKYRICREVVGFHQWFRCATRILWKYMVGVLPLTALFLSVRRTHFPERAPSCFHAFRECVSCMLIFDTLFFFCHYTIHKIPWLYHNVHHIHHLNRDTFALAAQDASISELLSLQTLAFISAMLVGCHPFSEILFHLVNTWMAVEDHCGYDFPWSLHRLLPCFGGAPHHLAHHQQFKGNFAPYFRHWDYIFGTSLPILVNERGHR</sequence>
<dbReference type="InterPro" id="IPR006694">
    <property type="entry name" value="Fatty_acid_hydroxylase"/>
</dbReference>
<dbReference type="PANTHER" id="PTHR11863">
    <property type="entry name" value="STEROL DESATURASE"/>
    <property type="match status" value="1"/>
</dbReference>
<dbReference type="GO" id="GO:0016020">
    <property type="term" value="C:membrane"/>
    <property type="evidence" value="ECO:0007669"/>
    <property type="project" value="UniProtKB-SubCell"/>
</dbReference>
<dbReference type="Pfam" id="PF04116">
    <property type="entry name" value="FA_hydroxylase"/>
    <property type="match status" value="1"/>
</dbReference>
<keyword evidence="4 5" id="KW-0472">Membrane</keyword>
<name>A0A8C1CDS4_CYPCA</name>
<reference evidence="7" key="1">
    <citation type="submission" date="2025-08" db="UniProtKB">
        <authorList>
            <consortium name="Ensembl"/>
        </authorList>
    </citation>
    <scope>IDENTIFICATION</scope>
</reference>
<dbReference type="InterPro" id="IPR050307">
    <property type="entry name" value="Sterol_Desaturase_Related"/>
</dbReference>
<feature type="transmembrane region" description="Helical" evidence="5">
    <location>
        <begin position="113"/>
        <end position="132"/>
    </location>
</feature>
<reference evidence="7" key="2">
    <citation type="submission" date="2025-09" db="UniProtKB">
        <authorList>
            <consortium name="Ensembl"/>
        </authorList>
    </citation>
    <scope>IDENTIFICATION</scope>
</reference>
<dbReference type="OMA" id="YRICREV"/>
<dbReference type="GeneTree" id="ENSGT00940000167361"/>
<dbReference type="Proteomes" id="UP001108240">
    <property type="component" value="Unplaced"/>
</dbReference>
<dbReference type="GO" id="GO:0016491">
    <property type="term" value="F:oxidoreductase activity"/>
    <property type="evidence" value="ECO:0007669"/>
    <property type="project" value="InterPro"/>
</dbReference>
<keyword evidence="3 5" id="KW-1133">Transmembrane helix</keyword>
<evidence type="ECO:0000256" key="4">
    <source>
        <dbReference type="ARBA" id="ARBA00023136"/>
    </source>
</evidence>
<feature type="transmembrane region" description="Helical" evidence="5">
    <location>
        <begin position="164"/>
        <end position="182"/>
    </location>
</feature>
<evidence type="ECO:0000256" key="3">
    <source>
        <dbReference type="ARBA" id="ARBA00022989"/>
    </source>
</evidence>
<proteinExistence type="predicted"/>
<organism evidence="7 8">
    <name type="scientific">Cyprinus carpio carpio</name>
    <dbReference type="NCBI Taxonomy" id="630221"/>
    <lineage>
        <taxon>Eukaryota</taxon>
        <taxon>Metazoa</taxon>
        <taxon>Chordata</taxon>
        <taxon>Craniata</taxon>
        <taxon>Vertebrata</taxon>
        <taxon>Euteleostomi</taxon>
        <taxon>Actinopterygii</taxon>
        <taxon>Neopterygii</taxon>
        <taxon>Teleostei</taxon>
        <taxon>Ostariophysi</taxon>
        <taxon>Cypriniformes</taxon>
        <taxon>Cyprinidae</taxon>
        <taxon>Cyprininae</taxon>
        <taxon>Cyprinus</taxon>
    </lineage>
</organism>
<dbReference type="AlphaFoldDB" id="A0A8C1CDS4"/>
<comment type="subcellular location">
    <subcellularLocation>
        <location evidence="1">Membrane</location>
    </subcellularLocation>
</comment>
<evidence type="ECO:0000256" key="2">
    <source>
        <dbReference type="ARBA" id="ARBA00022692"/>
    </source>
</evidence>
<dbReference type="GO" id="GO:0005506">
    <property type="term" value="F:iron ion binding"/>
    <property type="evidence" value="ECO:0007669"/>
    <property type="project" value="InterPro"/>
</dbReference>
<evidence type="ECO:0000256" key="1">
    <source>
        <dbReference type="ARBA" id="ARBA00004370"/>
    </source>
</evidence>
<accession>A0A8C1CDS4</accession>
<evidence type="ECO:0000313" key="8">
    <source>
        <dbReference type="Proteomes" id="UP001108240"/>
    </source>
</evidence>
<evidence type="ECO:0000313" key="7">
    <source>
        <dbReference type="Ensembl" id="ENSCCRP00000045801.2"/>
    </source>
</evidence>